<evidence type="ECO:0000256" key="7">
    <source>
        <dbReference type="ARBA" id="ARBA00023053"/>
    </source>
</evidence>
<feature type="non-terminal residue" evidence="14">
    <location>
        <position position="1"/>
    </location>
</feature>
<keyword evidence="7" id="KW-0915">Sodium</keyword>
<evidence type="ECO:0000256" key="10">
    <source>
        <dbReference type="ARBA" id="ARBA00023201"/>
    </source>
</evidence>
<dbReference type="GO" id="GO:0016020">
    <property type="term" value="C:membrane"/>
    <property type="evidence" value="ECO:0007669"/>
    <property type="project" value="UniProtKB-SubCell"/>
</dbReference>
<dbReference type="Gene3D" id="1.10.287.770">
    <property type="entry name" value="YojJ-like"/>
    <property type="match status" value="1"/>
</dbReference>
<evidence type="ECO:0000313" key="14">
    <source>
        <dbReference type="EMBL" id="KAG8173151.1"/>
    </source>
</evidence>
<comment type="similarity">
    <text evidence="2 12">Belongs to the amiloride-sensitive sodium channel (TC 1.A.6) family.</text>
</comment>
<dbReference type="EMBL" id="JAFNEN010002026">
    <property type="protein sequence ID" value="KAG8173151.1"/>
    <property type="molecule type" value="Genomic_DNA"/>
</dbReference>
<evidence type="ECO:0000256" key="11">
    <source>
        <dbReference type="ARBA" id="ARBA00023303"/>
    </source>
</evidence>
<keyword evidence="4 12" id="KW-0894">Sodium channel</keyword>
<dbReference type="Proteomes" id="UP000827092">
    <property type="component" value="Unassembled WGS sequence"/>
</dbReference>
<name>A0AAV6TN89_9ARAC</name>
<dbReference type="AlphaFoldDB" id="A0AAV6TN89"/>
<keyword evidence="9 13" id="KW-0472">Membrane</keyword>
<keyword evidence="6 13" id="KW-1133">Transmembrane helix</keyword>
<dbReference type="InterPro" id="IPR001873">
    <property type="entry name" value="ENaC"/>
</dbReference>
<evidence type="ECO:0000256" key="1">
    <source>
        <dbReference type="ARBA" id="ARBA00004141"/>
    </source>
</evidence>
<evidence type="ECO:0000256" key="8">
    <source>
        <dbReference type="ARBA" id="ARBA00023065"/>
    </source>
</evidence>
<reference evidence="14 15" key="1">
    <citation type="journal article" date="2022" name="Nat. Ecol. Evol.">
        <title>A masculinizing supergene underlies an exaggerated male reproductive morph in a spider.</title>
        <authorList>
            <person name="Hendrickx F."/>
            <person name="De Corte Z."/>
            <person name="Sonet G."/>
            <person name="Van Belleghem S.M."/>
            <person name="Kostlbacher S."/>
            <person name="Vangestel C."/>
        </authorList>
    </citation>
    <scope>NUCLEOTIDE SEQUENCE [LARGE SCALE GENOMIC DNA]</scope>
    <source>
        <strain evidence="14">W744_W776</strain>
    </source>
</reference>
<evidence type="ECO:0000256" key="6">
    <source>
        <dbReference type="ARBA" id="ARBA00022989"/>
    </source>
</evidence>
<evidence type="ECO:0000256" key="3">
    <source>
        <dbReference type="ARBA" id="ARBA00022448"/>
    </source>
</evidence>
<accession>A0AAV6TN89</accession>
<keyword evidence="8 12" id="KW-0406">Ion transport</keyword>
<comment type="subcellular location">
    <subcellularLocation>
        <location evidence="1">Membrane</location>
        <topology evidence="1">Multi-pass membrane protein</topology>
    </subcellularLocation>
</comment>
<feature type="transmembrane region" description="Helical" evidence="13">
    <location>
        <begin position="49"/>
        <end position="72"/>
    </location>
</feature>
<evidence type="ECO:0000256" key="4">
    <source>
        <dbReference type="ARBA" id="ARBA00022461"/>
    </source>
</evidence>
<protein>
    <submittedName>
        <fullName evidence="14">Uncharacterized protein</fullName>
    </submittedName>
</protein>
<dbReference type="Pfam" id="PF00858">
    <property type="entry name" value="ASC"/>
    <property type="match status" value="1"/>
</dbReference>
<comment type="caution">
    <text evidence="14">The sequence shown here is derived from an EMBL/GenBank/DDBJ whole genome shotgun (WGS) entry which is preliminary data.</text>
</comment>
<gene>
    <name evidence="14" type="ORF">JTE90_005232</name>
</gene>
<keyword evidence="3 12" id="KW-0813">Transport</keyword>
<keyword evidence="5 12" id="KW-0812">Transmembrane</keyword>
<organism evidence="14 15">
    <name type="scientific">Oedothorax gibbosus</name>
    <dbReference type="NCBI Taxonomy" id="931172"/>
    <lineage>
        <taxon>Eukaryota</taxon>
        <taxon>Metazoa</taxon>
        <taxon>Ecdysozoa</taxon>
        <taxon>Arthropoda</taxon>
        <taxon>Chelicerata</taxon>
        <taxon>Arachnida</taxon>
        <taxon>Araneae</taxon>
        <taxon>Araneomorphae</taxon>
        <taxon>Entelegynae</taxon>
        <taxon>Araneoidea</taxon>
        <taxon>Linyphiidae</taxon>
        <taxon>Erigoninae</taxon>
        <taxon>Oedothorax</taxon>
    </lineage>
</organism>
<sequence length="123" mass="14661">YNCTLDKAYTRRCQTINIVLDFEEFKIKNVTYSPKYETLELISVIGGYMGVYLGISIVAIYNFAEIIARKLYSSHKRRRRRRIKSERMTGGRKKQEKIVKIFILRQSGVLRKRPVRTYAQRKY</sequence>
<dbReference type="GO" id="GO:0005272">
    <property type="term" value="F:sodium channel activity"/>
    <property type="evidence" value="ECO:0007669"/>
    <property type="project" value="UniProtKB-KW"/>
</dbReference>
<keyword evidence="10 12" id="KW-0739">Sodium transport</keyword>
<evidence type="ECO:0000256" key="5">
    <source>
        <dbReference type="ARBA" id="ARBA00022692"/>
    </source>
</evidence>
<evidence type="ECO:0000256" key="9">
    <source>
        <dbReference type="ARBA" id="ARBA00023136"/>
    </source>
</evidence>
<evidence type="ECO:0000256" key="12">
    <source>
        <dbReference type="RuleBase" id="RU000679"/>
    </source>
</evidence>
<evidence type="ECO:0000313" key="15">
    <source>
        <dbReference type="Proteomes" id="UP000827092"/>
    </source>
</evidence>
<proteinExistence type="inferred from homology"/>
<evidence type="ECO:0000256" key="13">
    <source>
        <dbReference type="SAM" id="Phobius"/>
    </source>
</evidence>
<keyword evidence="11 12" id="KW-0407">Ion channel</keyword>
<keyword evidence="15" id="KW-1185">Reference proteome</keyword>
<evidence type="ECO:0000256" key="2">
    <source>
        <dbReference type="ARBA" id="ARBA00007193"/>
    </source>
</evidence>